<dbReference type="Gene3D" id="3.40.50.150">
    <property type="entry name" value="Vaccinia Virus protein VP39"/>
    <property type="match status" value="1"/>
</dbReference>
<dbReference type="SUPFAM" id="SSF55120">
    <property type="entry name" value="Pseudouridine synthase"/>
    <property type="match status" value="1"/>
</dbReference>
<dbReference type="Proteomes" id="UP000789739">
    <property type="component" value="Unassembled WGS sequence"/>
</dbReference>
<dbReference type="InterPro" id="IPR029063">
    <property type="entry name" value="SAM-dependent_MTases_sf"/>
</dbReference>
<dbReference type="InterPro" id="IPR020103">
    <property type="entry name" value="PsdUridine_synth_cat_dom_sf"/>
</dbReference>
<proteinExistence type="predicted"/>
<evidence type="ECO:0000256" key="3">
    <source>
        <dbReference type="ARBA" id="ARBA00022691"/>
    </source>
</evidence>
<dbReference type="GO" id="GO:0001522">
    <property type="term" value="P:pseudouridine synthesis"/>
    <property type="evidence" value="ECO:0007669"/>
    <property type="project" value="InterPro"/>
</dbReference>
<feature type="compositionally biased region" description="Basic and acidic residues" evidence="4">
    <location>
        <begin position="184"/>
        <end position="194"/>
    </location>
</feature>
<dbReference type="InterPro" id="IPR004556">
    <property type="entry name" value="HemK-like"/>
</dbReference>
<dbReference type="NCBIfam" id="TIGR00536">
    <property type="entry name" value="hemK_fam"/>
    <property type="match status" value="1"/>
</dbReference>
<keyword evidence="2" id="KW-0808">Transferase</keyword>
<dbReference type="PROSITE" id="PS00092">
    <property type="entry name" value="N6_MTASE"/>
    <property type="match status" value="1"/>
</dbReference>
<dbReference type="CDD" id="cd02440">
    <property type="entry name" value="AdoMet_MTases"/>
    <property type="match status" value="1"/>
</dbReference>
<dbReference type="EMBL" id="CAJVPI010001032">
    <property type="protein sequence ID" value="CAG8590421.1"/>
    <property type="molecule type" value="Genomic_DNA"/>
</dbReference>
<reference evidence="7" key="1">
    <citation type="submission" date="2021-06" db="EMBL/GenBank/DDBJ databases">
        <authorList>
            <person name="Kallberg Y."/>
            <person name="Tangrot J."/>
            <person name="Rosling A."/>
        </authorList>
    </citation>
    <scope>NUCLEOTIDE SEQUENCE</scope>
    <source>
        <strain evidence="7">BR232B</strain>
    </source>
</reference>
<dbReference type="InterPro" id="IPR002052">
    <property type="entry name" value="DNA_methylase_N6_adenine_CS"/>
</dbReference>
<evidence type="ECO:0000256" key="1">
    <source>
        <dbReference type="ARBA" id="ARBA00022603"/>
    </source>
</evidence>
<dbReference type="AlphaFoldDB" id="A0A9N9C7K3"/>
<gene>
    <name evidence="7" type="ORF">PBRASI_LOCUS7095</name>
</gene>
<keyword evidence="3" id="KW-0949">S-adenosyl-L-methionine</keyword>
<evidence type="ECO:0000256" key="2">
    <source>
        <dbReference type="ARBA" id="ARBA00022679"/>
    </source>
</evidence>
<dbReference type="PANTHER" id="PTHR18895:SF74">
    <property type="entry name" value="MTRF1L RELEASE FACTOR GLUTAMINE METHYLTRANSFERASE"/>
    <property type="match status" value="1"/>
</dbReference>
<evidence type="ECO:0000259" key="5">
    <source>
        <dbReference type="Pfam" id="PF00849"/>
    </source>
</evidence>
<dbReference type="InterPro" id="IPR050320">
    <property type="entry name" value="N5-glutamine_MTase"/>
</dbReference>
<evidence type="ECO:0000313" key="8">
    <source>
        <dbReference type="Proteomes" id="UP000789739"/>
    </source>
</evidence>
<dbReference type="SUPFAM" id="SSF53335">
    <property type="entry name" value="S-adenosyl-L-methionine-dependent methyltransferases"/>
    <property type="match status" value="1"/>
</dbReference>
<organism evidence="7 8">
    <name type="scientific">Paraglomus brasilianum</name>
    <dbReference type="NCBI Taxonomy" id="144538"/>
    <lineage>
        <taxon>Eukaryota</taxon>
        <taxon>Fungi</taxon>
        <taxon>Fungi incertae sedis</taxon>
        <taxon>Mucoromycota</taxon>
        <taxon>Glomeromycotina</taxon>
        <taxon>Glomeromycetes</taxon>
        <taxon>Paraglomerales</taxon>
        <taxon>Paraglomeraceae</taxon>
        <taxon>Paraglomus</taxon>
    </lineage>
</organism>
<keyword evidence="1" id="KW-0489">Methyltransferase</keyword>
<comment type="caution">
    <text evidence="7">The sequence shown here is derived from an EMBL/GenBank/DDBJ whole genome shotgun (WGS) entry which is preliminary data.</text>
</comment>
<keyword evidence="8" id="KW-1185">Reference proteome</keyword>
<dbReference type="InterPro" id="IPR025714">
    <property type="entry name" value="Methyltranfer_dom"/>
</dbReference>
<dbReference type="Gene3D" id="3.30.2350.10">
    <property type="entry name" value="Pseudouridine synthase"/>
    <property type="match status" value="1"/>
</dbReference>
<sequence length="626" mass="70443">MQKFETSIVVSAKDSNKRAEKFILHHFRDVVISKELCRQCFRRGEILINNSPIETSRILHKDVIVQVSIDQSEIKRSRLNLPITVKYEDHHLAVVLKPPGVHMRGLQESLPFLLDSSRSIASETPYLCINQLQRSMNGLVILSKSSEMHKKLLSMDKSGDIKFRYRLVCHGRFDESAKTAASNCEDKDGSRESIDSDNNDVSKESIVVDDDNNDVYNKRDTFIHSTGINNSATNASLQLPFAIHPISTTRSTSGESNYLTTLDIVHHNHAQVSLPAIKDYFMRIKHPIVGHNTASKQLKSCKDKGILMALVEVAFEHPVTKENVCVECDEPRKLKTICQREQNFYEKKRAARIAEAKLYGIENTNDDPEIQSGIPLAYISGEKSFCGLQFMVSNQTMIPRISTEHLVRATLDIYKTRLLSDVCLDANEAADNTTKSFRILDVGTGSGCILIAIIHSILSLPEYNTANASIFGMGIDISPLALDAAKSNAKRHLHKQQSLYCFAKGNMEYLHNDPLLSQKNFDVIVCNPPYLDITKPLPPNDPRSHEPSHAIYCSEEGYQCYRLLSESLDKSLALGSQVLNKEGLVVLEVGATMAKKVKRIFNDWCCIKSIKDQQGFERCLVFRRNE</sequence>
<dbReference type="InterPro" id="IPR006145">
    <property type="entry name" value="PsdUridine_synth_RsuA/RluA"/>
</dbReference>
<feature type="region of interest" description="Disordered" evidence="4">
    <location>
        <begin position="179"/>
        <end position="206"/>
    </location>
</feature>
<protein>
    <submittedName>
        <fullName evidence="7">8269_t:CDS:1</fullName>
    </submittedName>
</protein>
<dbReference type="Pfam" id="PF13847">
    <property type="entry name" value="Methyltransf_31"/>
    <property type="match status" value="1"/>
</dbReference>
<evidence type="ECO:0000313" key="7">
    <source>
        <dbReference type="EMBL" id="CAG8590421.1"/>
    </source>
</evidence>
<dbReference type="GO" id="GO:0032259">
    <property type="term" value="P:methylation"/>
    <property type="evidence" value="ECO:0007669"/>
    <property type="project" value="UniProtKB-KW"/>
</dbReference>
<dbReference type="GO" id="GO:0003723">
    <property type="term" value="F:RNA binding"/>
    <property type="evidence" value="ECO:0007669"/>
    <property type="project" value="InterPro"/>
</dbReference>
<evidence type="ECO:0000256" key="4">
    <source>
        <dbReference type="SAM" id="MobiDB-lite"/>
    </source>
</evidence>
<dbReference type="Pfam" id="PF00849">
    <property type="entry name" value="PseudoU_synth_2"/>
    <property type="match status" value="1"/>
</dbReference>
<name>A0A9N9C7K3_9GLOM</name>
<accession>A0A9N9C7K3</accession>
<feature type="domain" description="Pseudouridine synthase RsuA/RluA-like" evidence="5">
    <location>
        <begin position="91"/>
        <end position="205"/>
    </location>
</feature>
<feature type="domain" description="Methyltransferase" evidence="6">
    <location>
        <begin position="435"/>
        <end position="549"/>
    </location>
</feature>
<dbReference type="OrthoDB" id="269872at2759"/>
<evidence type="ECO:0000259" key="6">
    <source>
        <dbReference type="Pfam" id="PF13847"/>
    </source>
</evidence>
<dbReference type="PANTHER" id="PTHR18895">
    <property type="entry name" value="HEMK METHYLTRANSFERASE"/>
    <property type="match status" value="1"/>
</dbReference>
<dbReference type="GO" id="GO:0009982">
    <property type="term" value="F:pseudouridine synthase activity"/>
    <property type="evidence" value="ECO:0007669"/>
    <property type="project" value="InterPro"/>
</dbReference>
<dbReference type="GO" id="GO:0008276">
    <property type="term" value="F:protein methyltransferase activity"/>
    <property type="evidence" value="ECO:0007669"/>
    <property type="project" value="InterPro"/>
</dbReference>